<dbReference type="AlphaFoldDB" id="A0A511FDT1"/>
<evidence type="ECO:0008006" key="5">
    <source>
        <dbReference type="Google" id="ProtNLM"/>
    </source>
</evidence>
<reference evidence="1 3" key="1">
    <citation type="submission" date="2019-07" db="EMBL/GenBank/DDBJ databases">
        <title>Whole genome shotgun sequence of Cellulomonas hominis NBRC 16055.</title>
        <authorList>
            <person name="Hosoyama A."/>
            <person name="Uohara A."/>
            <person name="Ohji S."/>
            <person name="Ichikawa N."/>
        </authorList>
    </citation>
    <scope>NUCLEOTIDE SEQUENCE [LARGE SCALE GENOMIC DNA]</scope>
    <source>
        <strain evidence="1 3">NBRC 16055</strain>
    </source>
</reference>
<protein>
    <recommendedName>
        <fullName evidence="5">HK97 gp10 family phage protein</fullName>
    </recommendedName>
</protein>
<accession>A0A511FDT1</accession>
<evidence type="ECO:0000313" key="4">
    <source>
        <dbReference type="Proteomes" id="UP000564629"/>
    </source>
</evidence>
<name>A0A511FDT1_9CELL</name>
<dbReference type="EMBL" id="JACHDN010000001">
    <property type="protein sequence ID" value="MBB5472488.1"/>
    <property type="molecule type" value="Genomic_DNA"/>
</dbReference>
<dbReference type="EMBL" id="BJVQ01000037">
    <property type="protein sequence ID" value="GEL47406.1"/>
    <property type="molecule type" value="Genomic_DNA"/>
</dbReference>
<keyword evidence="3" id="KW-1185">Reference proteome</keyword>
<sequence>MADDVRITWNGAQAKQQIRRGAARGVRRAGQDVLDASLRVVPREDDELARSAALDVDDTDLVAAVSYDTPYAVRQHEALRLRHDRGETAKYLERPWRASQRTTAQTIAAEIRKETQ</sequence>
<dbReference type="Proteomes" id="UP000564629">
    <property type="component" value="Unassembled WGS sequence"/>
</dbReference>
<evidence type="ECO:0000313" key="3">
    <source>
        <dbReference type="Proteomes" id="UP000321723"/>
    </source>
</evidence>
<comment type="caution">
    <text evidence="1">The sequence shown here is derived from an EMBL/GenBank/DDBJ whole genome shotgun (WGS) entry which is preliminary data.</text>
</comment>
<dbReference type="RefSeq" id="WP_183834860.1">
    <property type="nucleotide sequence ID" value="NZ_BJVQ01000037.1"/>
</dbReference>
<proteinExistence type="predicted"/>
<reference evidence="2 4" key="2">
    <citation type="submission" date="2020-08" db="EMBL/GenBank/DDBJ databases">
        <title>Sequencing the genomes of 1000 actinobacteria strains.</title>
        <authorList>
            <person name="Klenk H.-P."/>
        </authorList>
    </citation>
    <scope>NUCLEOTIDE SEQUENCE [LARGE SCALE GENOMIC DNA]</scope>
    <source>
        <strain evidence="2 4">DSM 9581</strain>
    </source>
</reference>
<organism evidence="1 3">
    <name type="scientific">Cellulomonas hominis</name>
    <dbReference type="NCBI Taxonomy" id="156981"/>
    <lineage>
        <taxon>Bacteria</taxon>
        <taxon>Bacillati</taxon>
        <taxon>Actinomycetota</taxon>
        <taxon>Actinomycetes</taxon>
        <taxon>Micrococcales</taxon>
        <taxon>Cellulomonadaceae</taxon>
        <taxon>Cellulomonas</taxon>
    </lineage>
</organism>
<dbReference type="Proteomes" id="UP000321723">
    <property type="component" value="Unassembled WGS sequence"/>
</dbReference>
<evidence type="ECO:0000313" key="2">
    <source>
        <dbReference type="EMBL" id="MBB5472488.1"/>
    </source>
</evidence>
<evidence type="ECO:0000313" key="1">
    <source>
        <dbReference type="EMBL" id="GEL47406.1"/>
    </source>
</evidence>
<gene>
    <name evidence="1" type="ORF">CHO01_25220</name>
    <name evidence="2" type="ORF">HNR08_001224</name>
</gene>